<dbReference type="RefSeq" id="WP_186408405.1">
    <property type="nucleotide sequence ID" value="NZ_FLQX01000139.1"/>
</dbReference>
<evidence type="ECO:0000313" key="2">
    <source>
        <dbReference type="Proteomes" id="UP000199169"/>
    </source>
</evidence>
<keyword evidence="2" id="KW-1185">Reference proteome</keyword>
<name>A0A1A8XVS4_9PROT</name>
<dbReference type="Proteomes" id="UP000199169">
    <property type="component" value="Unassembled WGS sequence"/>
</dbReference>
<dbReference type="EMBL" id="FLQX01000139">
    <property type="protein sequence ID" value="SBT08702.1"/>
    <property type="molecule type" value="Genomic_DNA"/>
</dbReference>
<organism evidence="1 2">
    <name type="scientific">Candidatus Accumulibacter aalborgensis</name>
    <dbReference type="NCBI Taxonomy" id="1860102"/>
    <lineage>
        <taxon>Bacteria</taxon>
        <taxon>Pseudomonadati</taxon>
        <taxon>Pseudomonadota</taxon>
        <taxon>Betaproteobacteria</taxon>
        <taxon>Candidatus Accumulibacter</taxon>
    </lineage>
</organism>
<dbReference type="AlphaFoldDB" id="A0A1A8XVS4"/>
<sequence>MNNPLFDPVTDPEVFRRAVQMLAIGNVAAHRAQVLNQSLGIPNHYSIGGRIVTDRDRDDGGSAVAVKAEDHTAS</sequence>
<dbReference type="STRING" id="1860102.ACCAA_600043"/>
<protein>
    <submittedName>
        <fullName evidence="1">Uncharacterized protein</fullName>
    </submittedName>
</protein>
<gene>
    <name evidence="1" type="ORF">ACCAA_600043</name>
</gene>
<proteinExistence type="predicted"/>
<accession>A0A1A8XVS4</accession>
<evidence type="ECO:0000313" key="1">
    <source>
        <dbReference type="EMBL" id="SBT08702.1"/>
    </source>
</evidence>
<reference evidence="1 2" key="1">
    <citation type="submission" date="2016-06" db="EMBL/GenBank/DDBJ databases">
        <authorList>
            <person name="Kjaerup R.B."/>
            <person name="Dalgaard T.S."/>
            <person name="Juul-Madsen H.R."/>
        </authorList>
    </citation>
    <scope>NUCLEOTIDE SEQUENCE [LARGE SCALE GENOMIC DNA]</scope>
    <source>
        <strain evidence="1">3</strain>
    </source>
</reference>